<evidence type="ECO:0000313" key="1">
    <source>
        <dbReference type="EMBL" id="GMT11269.1"/>
    </source>
</evidence>
<reference evidence="1" key="1">
    <citation type="submission" date="2023-10" db="EMBL/GenBank/DDBJ databases">
        <title>Genome assembly of Pristionchus species.</title>
        <authorList>
            <person name="Yoshida K."/>
            <person name="Sommer R.J."/>
        </authorList>
    </citation>
    <scope>NUCLEOTIDE SEQUENCE</scope>
    <source>
        <strain evidence="1">RS5133</strain>
    </source>
</reference>
<dbReference type="EMBL" id="BTSY01000001">
    <property type="protein sequence ID" value="GMT11269.1"/>
    <property type="molecule type" value="Genomic_DNA"/>
</dbReference>
<name>A0AAV5UVW7_9BILA</name>
<organism evidence="1 2">
    <name type="scientific">Pristionchus fissidentatus</name>
    <dbReference type="NCBI Taxonomy" id="1538716"/>
    <lineage>
        <taxon>Eukaryota</taxon>
        <taxon>Metazoa</taxon>
        <taxon>Ecdysozoa</taxon>
        <taxon>Nematoda</taxon>
        <taxon>Chromadorea</taxon>
        <taxon>Rhabditida</taxon>
        <taxon>Rhabditina</taxon>
        <taxon>Diplogasteromorpha</taxon>
        <taxon>Diplogasteroidea</taxon>
        <taxon>Neodiplogasteridae</taxon>
        <taxon>Pristionchus</taxon>
    </lineage>
</organism>
<accession>A0AAV5UVW7</accession>
<proteinExistence type="predicted"/>
<gene>
    <name evidence="1" type="ORF">PFISCL1PPCAC_2566</name>
</gene>
<comment type="caution">
    <text evidence="1">The sequence shown here is derived from an EMBL/GenBank/DDBJ whole genome shotgun (WGS) entry which is preliminary data.</text>
</comment>
<sequence length="85" mass="9114">LDLSYSTLDGNHSNTVHLPLSNAPTKMSPLTLSLGHFSSPIQIVITCKRGGVCNLEKFEMIDCEDDSPTHEVCPTASSFLCSSSS</sequence>
<evidence type="ECO:0000313" key="2">
    <source>
        <dbReference type="Proteomes" id="UP001432322"/>
    </source>
</evidence>
<dbReference type="AlphaFoldDB" id="A0AAV5UVW7"/>
<feature type="non-terminal residue" evidence="1">
    <location>
        <position position="1"/>
    </location>
</feature>
<keyword evidence="2" id="KW-1185">Reference proteome</keyword>
<dbReference type="Proteomes" id="UP001432322">
    <property type="component" value="Unassembled WGS sequence"/>
</dbReference>
<feature type="non-terminal residue" evidence="1">
    <location>
        <position position="85"/>
    </location>
</feature>
<protein>
    <submittedName>
        <fullName evidence="1">Uncharacterized protein</fullName>
    </submittedName>
</protein>